<feature type="chain" id="PRO_5012242037" description="Lipoprotein" evidence="2">
    <location>
        <begin position="25"/>
        <end position="97"/>
    </location>
</feature>
<gene>
    <name evidence="3" type="ORF">MEBOL_003274</name>
</gene>
<dbReference type="Proteomes" id="UP000217289">
    <property type="component" value="Chromosome"/>
</dbReference>
<feature type="signal peptide" evidence="2">
    <location>
        <begin position="1"/>
        <end position="24"/>
    </location>
</feature>
<evidence type="ECO:0008006" key="5">
    <source>
        <dbReference type="Google" id="ProtNLM"/>
    </source>
</evidence>
<reference evidence="3 4" key="1">
    <citation type="submission" date="2017-06" db="EMBL/GenBank/DDBJ databases">
        <authorList>
            <person name="Kim H.J."/>
            <person name="Triplett B.A."/>
        </authorList>
    </citation>
    <scope>NUCLEOTIDE SEQUENCE [LARGE SCALE GENOMIC DNA]</scope>
    <source>
        <strain evidence="3 4">DSM 14713</strain>
    </source>
</reference>
<evidence type="ECO:0000256" key="1">
    <source>
        <dbReference type="SAM" id="MobiDB-lite"/>
    </source>
</evidence>
<keyword evidence="2" id="KW-0732">Signal</keyword>
<organism evidence="3 4">
    <name type="scientific">Melittangium boletus DSM 14713</name>
    <dbReference type="NCBI Taxonomy" id="1294270"/>
    <lineage>
        <taxon>Bacteria</taxon>
        <taxon>Pseudomonadati</taxon>
        <taxon>Myxococcota</taxon>
        <taxon>Myxococcia</taxon>
        <taxon>Myxococcales</taxon>
        <taxon>Cystobacterineae</taxon>
        <taxon>Archangiaceae</taxon>
        <taxon>Melittangium</taxon>
    </lineage>
</organism>
<dbReference type="RefSeq" id="WP_095978346.1">
    <property type="nucleotide sequence ID" value="NZ_CP022163.1"/>
</dbReference>
<name>A0A250ID97_9BACT</name>
<dbReference type="AlphaFoldDB" id="A0A250ID97"/>
<feature type="region of interest" description="Disordered" evidence="1">
    <location>
        <begin position="33"/>
        <end position="54"/>
    </location>
</feature>
<evidence type="ECO:0000313" key="3">
    <source>
        <dbReference type="EMBL" id="ATB29819.1"/>
    </source>
</evidence>
<proteinExistence type="predicted"/>
<keyword evidence="4" id="KW-1185">Reference proteome</keyword>
<protein>
    <recommendedName>
        <fullName evidence="5">Lipoprotein</fullName>
    </recommendedName>
</protein>
<accession>A0A250ID97</accession>
<dbReference type="KEGG" id="mbd:MEBOL_003274"/>
<evidence type="ECO:0000256" key="2">
    <source>
        <dbReference type="SAM" id="SignalP"/>
    </source>
</evidence>
<dbReference type="EMBL" id="CP022163">
    <property type="protein sequence ID" value="ATB29819.1"/>
    <property type="molecule type" value="Genomic_DNA"/>
</dbReference>
<evidence type="ECO:0000313" key="4">
    <source>
        <dbReference type="Proteomes" id="UP000217289"/>
    </source>
</evidence>
<sequence length="97" mass="10189">MKKTQWRALALAPMVFILSVCGGAEEAHAPKLSQVRMSQAEAAPTGDDVTTMGGRGHGCPRQGGECRAYCQREGHTSGGCSGFGRGECVCRDSDSVK</sequence>